<keyword evidence="18" id="KW-1185">Reference proteome</keyword>
<evidence type="ECO:0000259" key="16">
    <source>
        <dbReference type="PROSITE" id="PS50885"/>
    </source>
</evidence>
<keyword evidence="5" id="KW-0597">Phosphoprotein</keyword>
<dbReference type="Pfam" id="PF00672">
    <property type="entry name" value="HAMP"/>
    <property type="match status" value="1"/>
</dbReference>
<evidence type="ECO:0000313" key="18">
    <source>
        <dbReference type="Proteomes" id="UP000054911"/>
    </source>
</evidence>
<feature type="domain" description="HAMP" evidence="16">
    <location>
        <begin position="188"/>
        <end position="241"/>
    </location>
</feature>
<reference evidence="17" key="1">
    <citation type="submission" date="2016-01" db="EMBL/GenBank/DDBJ databases">
        <authorList>
            <person name="Peeters C."/>
        </authorList>
    </citation>
    <scope>NUCLEOTIDE SEQUENCE [LARGE SCALE GENOMIC DNA]</scope>
    <source>
        <strain evidence="17">LMG 29323</strain>
    </source>
</reference>
<dbReference type="InterPro" id="IPR006290">
    <property type="entry name" value="CztS_silS_copS"/>
</dbReference>
<dbReference type="EMBL" id="FCOE02000002">
    <property type="protein sequence ID" value="SAK44673.1"/>
    <property type="molecule type" value="Genomic_DNA"/>
</dbReference>
<accession>A0A157ZGQ2</accession>
<evidence type="ECO:0000256" key="8">
    <source>
        <dbReference type="ARBA" id="ARBA00022741"/>
    </source>
</evidence>
<evidence type="ECO:0000256" key="12">
    <source>
        <dbReference type="ARBA" id="ARBA00023012"/>
    </source>
</evidence>
<sequence>MLSRLLPRTLRARLTVLIVFSTSVILTISGVALFSALQSRLESKASEQMTNTLSALQSHLGDMRDVGEIPVNRAVLVDQLHGHRKMDLAISDLNGRGLITTRGFKSYPPIQAAGPGTTPLLLSREKSTLSYLVAVVSLAGATGPRVRVAVQYDRSSDLALLRSHAVCIIVIQLLGVVLAAGLAFGTALVGLSPLRRLAARAERMSSTGLAQPFADLHTSGELKELERAFNEMLHRLDESFTRLSQFSSNLAHDMRTPLTNLQAAAQVALSRPRSAADYRDVIESSIDEYRRLSRMIEDMLFLARSERVDASIETVRLDAAAEAERVANYYESMAEEAGVGIVVQGRAQVDADLLLYQRALSNLISNALRFAPRGSVIRVDCKASPDSTTIAVSDAGPGIDAVHIERIFERFYRVDPSRHNSAAGTGLGLAIVRSIMESHGGVCRVHSEPGVSTTFSLRFPRSMHGA</sequence>
<evidence type="ECO:0000256" key="5">
    <source>
        <dbReference type="ARBA" id="ARBA00022553"/>
    </source>
</evidence>
<dbReference type="InterPro" id="IPR003661">
    <property type="entry name" value="HisK_dim/P_dom"/>
</dbReference>
<dbReference type="FunFam" id="3.30.565.10:FF:000006">
    <property type="entry name" value="Sensor histidine kinase WalK"/>
    <property type="match status" value="1"/>
</dbReference>
<evidence type="ECO:0000256" key="7">
    <source>
        <dbReference type="ARBA" id="ARBA00022692"/>
    </source>
</evidence>
<dbReference type="RefSeq" id="WP_061173322.1">
    <property type="nucleotide sequence ID" value="NZ_FCOE02000002.1"/>
</dbReference>
<dbReference type="Pfam" id="PF00512">
    <property type="entry name" value="HisKA"/>
    <property type="match status" value="1"/>
</dbReference>
<dbReference type="SUPFAM" id="SSF158472">
    <property type="entry name" value="HAMP domain-like"/>
    <property type="match status" value="1"/>
</dbReference>
<keyword evidence="9 14" id="KW-0418">Kinase</keyword>
<dbReference type="InterPro" id="IPR005467">
    <property type="entry name" value="His_kinase_dom"/>
</dbReference>
<organism evidence="17 18">
    <name type="scientific">Caballeronia pedi</name>
    <dbReference type="NCBI Taxonomy" id="1777141"/>
    <lineage>
        <taxon>Bacteria</taxon>
        <taxon>Pseudomonadati</taxon>
        <taxon>Pseudomonadota</taxon>
        <taxon>Betaproteobacteria</taxon>
        <taxon>Burkholderiales</taxon>
        <taxon>Burkholderiaceae</taxon>
        <taxon>Caballeronia</taxon>
    </lineage>
</organism>
<dbReference type="CDD" id="cd00082">
    <property type="entry name" value="HisKA"/>
    <property type="match status" value="1"/>
</dbReference>
<feature type="domain" description="Histidine kinase" evidence="15">
    <location>
        <begin position="249"/>
        <end position="463"/>
    </location>
</feature>
<dbReference type="SMART" id="SM00387">
    <property type="entry name" value="HATPase_c"/>
    <property type="match status" value="1"/>
</dbReference>
<evidence type="ECO:0000256" key="3">
    <source>
        <dbReference type="ARBA" id="ARBA00022475"/>
    </source>
</evidence>
<dbReference type="InterPro" id="IPR003594">
    <property type="entry name" value="HATPase_dom"/>
</dbReference>
<dbReference type="GO" id="GO:0000155">
    <property type="term" value="F:phosphorelay sensor kinase activity"/>
    <property type="evidence" value="ECO:0007669"/>
    <property type="project" value="InterPro"/>
</dbReference>
<keyword evidence="7 14" id="KW-0812">Transmembrane</keyword>
<dbReference type="NCBIfam" id="TIGR01386">
    <property type="entry name" value="cztS_silS_copS"/>
    <property type="match status" value="1"/>
</dbReference>
<gene>
    <name evidence="17" type="ORF">AWB80_00787</name>
</gene>
<dbReference type="STRING" id="1777141.AWB80_00787"/>
<feature type="transmembrane region" description="Helical" evidence="14">
    <location>
        <begin position="12"/>
        <end position="37"/>
    </location>
</feature>
<name>A0A157ZGQ2_9BURK</name>
<evidence type="ECO:0000313" key="17">
    <source>
        <dbReference type="EMBL" id="SAK44673.1"/>
    </source>
</evidence>
<evidence type="ECO:0000256" key="14">
    <source>
        <dbReference type="RuleBase" id="RU364088"/>
    </source>
</evidence>
<dbReference type="PROSITE" id="PS50885">
    <property type="entry name" value="HAMP"/>
    <property type="match status" value="1"/>
</dbReference>
<dbReference type="InterPro" id="IPR003660">
    <property type="entry name" value="HAMP_dom"/>
</dbReference>
<dbReference type="InterPro" id="IPR050428">
    <property type="entry name" value="TCS_sensor_his_kinase"/>
</dbReference>
<keyword evidence="10 14" id="KW-0067">ATP-binding</keyword>
<dbReference type="PRINTS" id="PR00344">
    <property type="entry name" value="BCTRLSENSOR"/>
</dbReference>
<keyword evidence="11 14" id="KW-1133">Transmembrane helix</keyword>
<proteinExistence type="predicted"/>
<dbReference type="Gene3D" id="1.10.287.130">
    <property type="match status" value="1"/>
</dbReference>
<evidence type="ECO:0000256" key="1">
    <source>
        <dbReference type="ARBA" id="ARBA00000085"/>
    </source>
</evidence>
<dbReference type="PANTHER" id="PTHR45436:SF3">
    <property type="entry name" value="SENSOR HISTIDINE KINASE HPRS"/>
    <property type="match status" value="1"/>
</dbReference>
<dbReference type="PROSITE" id="PS50109">
    <property type="entry name" value="HIS_KIN"/>
    <property type="match status" value="1"/>
</dbReference>
<dbReference type="GO" id="GO:0005524">
    <property type="term" value="F:ATP binding"/>
    <property type="evidence" value="ECO:0007669"/>
    <property type="project" value="UniProtKB-KW"/>
</dbReference>
<dbReference type="EC" id="2.7.13.3" evidence="14"/>
<evidence type="ECO:0000256" key="4">
    <source>
        <dbReference type="ARBA" id="ARBA00022519"/>
    </source>
</evidence>
<evidence type="ECO:0000259" key="15">
    <source>
        <dbReference type="PROSITE" id="PS50109"/>
    </source>
</evidence>
<dbReference type="OrthoDB" id="9786919at2"/>
<evidence type="ECO:0000256" key="11">
    <source>
        <dbReference type="ARBA" id="ARBA00022989"/>
    </source>
</evidence>
<dbReference type="GO" id="GO:0005886">
    <property type="term" value="C:plasma membrane"/>
    <property type="evidence" value="ECO:0007669"/>
    <property type="project" value="UniProtKB-SubCell"/>
</dbReference>
<evidence type="ECO:0000256" key="13">
    <source>
        <dbReference type="ARBA" id="ARBA00023136"/>
    </source>
</evidence>
<comment type="function">
    <text evidence="14">Member of a two-component regulatory system.</text>
</comment>
<keyword evidence="12 14" id="KW-0902">Two-component regulatory system</keyword>
<keyword evidence="8 14" id="KW-0547">Nucleotide-binding</keyword>
<dbReference type="CDD" id="cd00075">
    <property type="entry name" value="HATPase"/>
    <property type="match status" value="1"/>
</dbReference>
<keyword evidence="3 14" id="KW-1003">Cell membrane</keyword>
<dbReference type="PANTHER" id="PTHR45436">
    <property type="entry name" value="SENSOR HISTIDINE KINASE YKOH"/>
    <property type="match status" value="1"/>
</dbReference>
<dbReference type="SMART" id="SM00388">
    <property type="entry name" value="HisKA"/>
    <property type="match status" value="1"/>
</dbReference>
<dbReference type="Proteomes" id="UP000054911">
    <property type="component" value="Unassembled WGS sequence"/>
</dbReference>
<comment type="subcellular location">
    <subcellularLocation>
        <location evidence="2">Cell inner membrane</location>
        <topology evidence="2">Multi-pass membrane protein</topology>
    </subcellularLocation>
</comment>
<protein>
    <recommendedName>
        <fullName evidence="14">Sensor protein</fullName>
        <ecNumber evidence="14">2.7.13.3</ecNumber>
    </recommendedName>
</protein>
<dbReference type="SUPFAM" id="SSF47384">
    <property type="entry name" value="Homodimeric domain of signal transducing histidine kinase"/>
    <property type="match status" value="1"/>
</dbReference>
<dbReference type="InterPro" id="IPR036890">
    <property type="entry name" value="HATPase_C_sf"/>
</dbReference>
<dbReference type="InterPro" id="IPR036097">
    <property type="entry name" value="HisK_dim/P_sf"/>
</dbReference>
<dbReference type="Pfam" id="PF02518">
    <property type="entry name" value="HATPase_c"/>
    <property type="match status" value="1"/>
</dbReference>
<dbReference type="Gene3D" id="3.30.565.10">
    <property type="entry name" value="Histidine kinase-like ATPase, C-terminal domain"/>
    <property type="match status" value="1"/>
</dbReference>
<dbReference type="Gene3D" id="6.10.340.10">
    <property type="match status" value="1"/>
</dbReference>
<comment type="caution">
    <text evidence="17">The sequence shown here is derived from an EMBL/GenBank/DDBJ whole genome shotgun (WGS) entry which is preliminary data.</text>
</comment>
<feature type="transmembrane region" description="Helical" evidence="14">
    <location>
        <begin position="168"/>
        <end position="194"/>
    </location>
</feature>
<evidence type="ECO:0000256" key="6">
    <source>
        <dbReference type="ARBA" id="ARBA00022679"/>
    </source>
</evidence>
<dbReference type="SUPFAM" id="SSF55874">
    <property type="entry name" value="ATPase domain of HSP90 chaperone/DNA topoisomerase II/histidine kinase"/>
    <property type="match status" value="1"/>
</dbReference>
<dbReference type="CDD" id="cd06225">
    <property type="entry name" value="HAMP"/>
    <property type="match status" value="1"/>
</dbReference>
<dbReference type="AlphaFoldDB" id="A0A157ZGQ2"/>
<evidence type="ECO:0000256" key="2">
    <source>
        <dbReference type="ARBA" id="ARBA00004429"/>
    </source>
</evidence>
<keyword evidence="6 14" id="KW-0808">Transferase</keyword>
<dbReference type="InterPro" id="IPR004358">
    <property type="entry name" value="Sig_transdc_His_kin-like_C"/>
</dbReference>
<evidence type="ECO:0000256" key="9">
    <source>
        <dbReference type="ARBA" id="ARBA00022777"/>
    </source>
</evidence>
<keyword evidence="4 14" id="KW-0997">Cell inner membrane</keyword>
<keyword evidence="13 14" id="KW-0472">Membrane</keyword>
<evidence type="ECO:0000256" key="10">
    <source>
        <dbReference type="ARBA" id="ARBA00022840"/>
    </source>
</evidence>
<dbReference type="SMART" id="SM00304">
    <property type="entry name" value="HAMP"/>
    <property type="match status" value="1"/>
</dbReference>
<comment type="catalytic activity">
    <reaction evidence="1 14">
        <text>ATP + protein L-histidine = ADP + protein N-phospho-L-histidine.</text>
        <dbReference type="EC" id="2.7.13.3"/>
    </reaction>
</comment>